<organism evidence="5 6">
    <name type="scientific">Robertmurraya siralis</name>
    <dbReference type="NCBI Taxonomy" id="77777"/>
    <lineage>
        <taxon>Bacteria</taxon>
        <taxon>Bacillati</taxon>
        <taxon>Bacillota</taxon>
        <taxon>Bacilli</taxon>
        <taxon>Bacillales</taxon>
        <taxon>Bacillaceae</taxon>
        <taxon>Robertmurraya</taxon>
    </lineage>
</organism>
<evidence type="ECO:0000256" key="2">
    <source>
        <dbReference type="SAM" id="MobiDB-lite"/>
    </source>
</evidence>
<evidence type="ECO:0000313" key="5">
    <source>
        <dbReference type="EMBL" id="GIN60185.1"/>
    </source>
</evidence>
<dbReference type="InterPro" id="IPR034829">
    <property type="entry name" value="DnaD-like_sf"/>
</dbReference>
<accession>A0A920BRM1</accession>
<sequence length="464" mass="53501">MAQHWKEMLPIDRYTVACNGVLHEYDRKIITLLYQPLIGPVSMSLYMTLWAQVEENRLWSQSNSHHSLMSFMDLHLKSIYEARLKLEGIGLLKTFVQEDEGSRSFVYELQPPLPPEQFFLDGMLNIYLYQKVGKTQFTKLKKFFSDKVLPAETEGYENVTRAFQDVYDSATPENFQLMGEVLNQGTDEAYIGRVVQKGIQVEADESFDFELLMAGLSESLVPKKAFTVKVKNAISNLSYLYGIDSLQMKNLVISAMDELEGKINIEELRKAARDWYQLEHQDKLPVLVDRIQPALKKSNVDEPKTKVERLIQYLDTTSPRQLLSDISGGTVPSKADLKIIEDVMFKQKLLPGVVNVLIQYVLLKTDMKLTKAYVDKIASHWARKKISTVKDAMDLAIKEHRQYLEWADNKNTKSDSRRKPIRTEALPDWFDEKEVASASTPSNQDAQLEDRKRALEERLKKYKK</sequence>
<evidence type="ECO:0000259" key="4">
    <source>
        <dbReference type="Pfam" id="PF25888"/>
    </source>
</evidence>
<dbReference type="Pfam" id="PF25888">
    <property type="entry name" value="WHD_DnaB"/>
    <property type="match status" value="1"/>
</dbReference>
<keyword evidence="6" id="KW-1185">Reference proteome</keyword>
<evidence type="ECO:0000259" key="3">
    <source>
        <dbReference type="Pfam" id="PF07261"/>
    </source>
</evidence>
<evidence type="ECO:0000313" key="6">
    <source>
        <dbReference type="Proteomes" id="UP000682111"/>
    </source>
</evidence>
<dbReference type="RefSeq" id="WP_095307878.1">
    <property type="nucleotide sequence ID" value="NZ_BORC01000001.1"/>
</dbReference>
<dbReference type="InterPro" id="IPR006343">
    <property type="entry name" value="DnaB/C_C"/>
</dbReference>
<protein>
    <submittedName>
        <fullName evidence="5">Replication initiation and membrane attachment protein</fullName>
    </submittedName>
</protein>
<dbReference type="InterPro" id="IPR058660">
    <property type="entry name" value="WHD_DnaB"/>
</dbReference>
<feature type="compositionally biased region" description="Polar residues" evidence="2">
    <location>
        <begin position="437"/>
        <end position="446"/>
    </location>
</feature>
<name>A0A920BRM1_9BACI</name>
<dbReference type="AlphaFoldDB" id="A0A920BRM1"/>
<comment type="caution">
    <text evidence="5">The sequence shown here is derived from an EMBL/GenBank/DDBJ whole genome shotgun (WGS) entry which is preliminary data.</text>
</comment>
<dbReference type="Proteomes" id="UP000682111">
    <property type="component" value="Unassembled WGS sequence"/>
</dbReference>
<feature type="region of interest" description="Disordered" evidence="2">
    <location>
        <begin position="432"/>
        <end position="452"/>
    </location>
</feature>
<dbReference type="Pfam" id="PF07261">
    <property type="entry name" value="DnaB_2"/>
    <property type="match status" value="1"/>
</dbReference>
<comment type="similarity">
    <text evidence="1">Belongs to the DnaB/DnaD family.</text>
</comment>
<dbReference type="OrthoDB" id="2082007at2"/>
<feature type="domain" description="DnaB/C C-terminal" evidence="3">
    <location>
        <begin position="331"/>
        <end position="394"/>
    </location>
</feature>
<evidence type="ECO:0000256" key="1">
    <source>
        <dbReference type="ARBA" id="ARBA00093462"/>
    </source>
</evidence>
<proteinExistence type="inferred from homology"/>
<dbReference type="EMBL" id="BORC01000001">
    <property type="protein sequence ID" value="GIN60185.1"/>
    <property type="molecule type" value="Genomic_DNA"/>
</dbReference>
<feature type="domain" description="Replicative helicase loading/DNA remodeling protein DnaB N-terminal winged helix" evidence="4">
    <location>
        <begin position="8"/>
        <end position="271"/>
    </location>
</feature>
<reference evidence="5" key="1">
    <citation type="submission" date="2021-03" db="EMBL/GenBank/DDBJ databases">
        <title>Antimicrobial resistance genes in bacteria isolated from Japanese honey, and their potential for conferring macrolide and lincosamide resistance in the American foulbrood pathogen Paenibacillus larvae.</title>
        <authorList>
            <person name="Okamoto M."/>
            <person name="Kumagai M."/>
            <person name="Kanamori H."/>
            <person name="Takamatsu D."/>
        </authorList>
    </citation>
    <scope>NUCLEOTIDE SEQUENCE</scope>
    <source>
        <strain evidence="5">J27TS8</strain>
    </source>
</reference>
<dbReference type="Gene3D" id="1.10.10.630">
    <property type="entry name" value="DnaD domain-like"/>
    <property type="match status" value="1"/>
</dbReference>
<gene>
    <name evidence="5" type="primary">dnaB</name>
    <name evidence="5" type="ORF">J27TS8_01780</name>
</gene>